<dbReference type="EMBL" id="MW021758">
    <property type="protein sequence ID" value="QPX76705.1"/>
    <property type="molecule type" value="Genomic_DNA"/>
</dbReference>
<protein>
    <submittedName>
        <fullName evidence="1">Putative virion-associated protein</fullName>
    </submittedName>
</protein>
<sequence>MRALRGSHSYDIPPNTARARRTGNEFMPQLALPIPDVYASVTRRVNVSIIRAIMNVTGIKDDTFIEFAGENEAVPTWLTTLDQKVYNENNTAKFPFYQKIKVDYQEEVNDDPILSTAYHYNDLMLAWNDPKRKINVSPFREQVKATLNFTYRTIDKNAAQNWRSMMRRKIMRHFIDETFNAAFYYVMPVQVVAMLAIFHEMKEKIAGDGDTFEDYLKNNAVGDLATMVDNAGRNATYVFREQQLDILGNFEFSAPPIEEKLPDGNCYDITFTYRFSYDRPIGMIVKYPLVIHNQLIPPGLRKDRGLYSPADQRGLSSGSTRRYYELFKNFTWSAADPIFNIIPFYDDWMPTQVVADTSPIAQFLIRVDQDNPKKVINLRELGKNKFNEQFLEYIRDQRLMVPRATACAAHISVYENDRPIDQRDIFIDEDLNIFCQYDLDVKSVYHVRVNVFTQLLNLQPFAVRYLQEHPDTLNMIVDALDPFFLKNGGVYPKALNGKFVTMDEYFRVARELRVTAERFYSLTYKSIILPTVLGYHFQVVKE</sequence>
<accession>A0A7T3TLS0</accession>
<evidence type="ECO:0000313" key="1">
    <source>
        <dbReference type="EMBL" id="QPX76705.1"/>
    </source>
</evidence>
<dbReference type="Proteomes" id="UP000595230">
    <property type="component" value="Segment"/>
</dbReference>
<organism evidence="1 2">
    <name type="scientific">Serratia phage vB_SmaM_Yaphecito</name>
    <dbReference type="NCBI Taxonomy" id="2777368"/>
    <lineage>
        <taxon>Viruses</taxon>
        <taxon>Duplodnaviria</taxon>
        <taxon>Heunggongvirae</taxon>
        <taxon>Uroviricota</taxon>
        <taxon>Caudoviricetes</taxon>
        <taxon>Chimalliviridae</taxon>
        <taxon>Moabitevirus</taxon>
        <taxon>Moabitevirus moabite</taxon>
    </lineage>
</organism>
<evidence type="ECO:0000313" key="2">
    <source>
        <dbReference type="Proteomes" id="UP000595230"/>
    </source>
</evidence>
<name>A0A7T3TLS0_9CAUD</name>
<reference evidence="1 2" key="1">
    <citation type="submission" date="2020-09" db="EMBL/GenBank/DDBJ databases">
        <authorList>
            <person name="Bustos Y."/>
            <person name="Adams S."/>
            <person name="Bishop E."/>
            <person name="Cobbley H."/>
            <person name="Haycock D."/>
            <person name="Hoopes M."/>
            <person name="Newey C."/>
            <person name="Thompson D."/>
            <person name="Carr E."/>
            <person name="Breakwell D.P."/>
            <person name="Grose J.H."/>
        </authorList>
    </citation>
    <scope>NUCLEOTIDE SEQUENCE [LARGE SCALE GENOMIC DNA]</scope>
</reference>
<proteinExistence type="predicted"/>